<dbReference type="PROSITE" id="PS50194">
    <property type="entry name" value="FILAMIN_REPEAT"/>
    <property type="match status" value="4"/>
</dbReference>
<dbReference type="InterPro" id="IPR013783">
    <property type="entry name" value="Ig-like_fold"/>
</dbReference>
<dbReference type="SMART" id="SM00557">
    <property type="entry name" value="IG_FLMN"/>
    <property type="match status" value="4"/>
</dbReference>
<feature type="repeat" description="Filamin" evidence="3">
    <location>
        <begin position="277"/>
        <end position="353"/>
    </location>
</feature>
<evidence type="ECO:0000256" key="3">
    <source>
        <dbReference type="PROSITE-ProRule" id="PRU00087"/>
    </source>
</evidence>
<comment type="similarity">
    <text evidence="1">Belongs to the filamin family.</text>
</comment>
<dbReference type="PANTHER" id="PTHR38537:SF8">
    <property type="entry name" value="FILAMIN-A"/>
    <property type="match status" value="1"/>
</dbReference>
<dbReference type="AlphaFoldDB" id="A0A813QFM7"/>
<dbReference type="InterPro" id="IPR001298">
    <property type="entry name" value="Filamin/ABP280_rpt"/>
</dbReference>
<gene>
    <name evidence="5" type="ORF">GPM918_LOCUS1655</name>
    <name evidence="6" type="ORF">SRO942_LOCUS1655</name>
</gene>
<dbReference type="Proteomes" id="UP000681722">
    <property type="component" value="Unassembled WGS sequence"/>
</dbReference>
<evidence type="ECO:0000256" key="1">
    <source>
        <dbReference type="ARBA" id="ARBA00009238"/>
    </source>
</evidence>
<reference evidence="5" key="1">
    <citation type="submission" date="2021-02" db="EMBL/GenBank/DDBJ databases">
        <authorList>
            <person name="Nowell W R."/>
        </authorList>
    </citation>
    <scope>NUCLEOTIDE SEQUENCE</scope>
</reference>
<dbReference type="InterPro" id="IPR044801">
    <property type="entry name" value="Filamin"/>
</dbReference>
<organism evidence="5 7">
    <name type="scientific">Didymodactylos carnosus</name>
    <dbReference type="NCBI Taxonomy" id="1234261"/>
    <lineage>
        <taxon>Eukaryota</taxon>
        <taxon>Metazoa</taxon>
        <taxon>Spiralia</taxon>
        <taxon>Gnathifera</taxon>
        <taxon>Rotifera</taxon>
        <taxon>Eurotatoria</taxon>
        <taxon>Bdelloidea</taxon>
        <taxon>Philodinida</taxon>
        <taxon>Philodinidae</taxon>
        <taxon>Didymodactylos</taxon>
    </lineage>
</organism>
<dbReference type="EMBL" id="CAJOBC010000162">
    <property type="protein sequence ID" value="CAF3547449.1"/>
    <property type="molecule type" value="Genomic_DNA"/>
</dbReference>
<feature type="repeat" description="Filamin" evidence="3">
    <location>
        <begin position="370"/>
        <end position="454"/>
    </location>
</feature>
<dbReference type="Pfam" id="PF06320">
    <property type="entry name" value="GCN5L1"/>
    <property type="match status" value="1"/>
</dbReference>
<evidence type="ECO:0000256" key="2">
    <source>
        <dbReference type="ARBA" id="ARBA00022737"/>
    </source>
</evidence>
<feature type="compositionally biased region" description="Polar residues" evidence="4">
    <location>
        <begin position="75"/>
        <end position="86"/>
    </location>
</feature>
<evidence type="ECO:0000313" key="6">
    <source>
        <dbReference type="EMBL" id="CAF3547449.1"/>
    </source>
</evidence>
<evidence type="ECO:0000313" key="7">
    <source>
        <dbReference type="Proteomes" id="UP000663829"/>
    </source>
</evidence>
<feature type="repeat" description="Filamin" evidence="3">
    <location>
        <begin position="517"/>
        <end position="612"/>
    </location>
</feature>
<proteinExistence type="inferred from homology"/>
<feature type="region of interest" description="Disordered" evidence="4">
    <location>
        <begin position="63"/>
        <end position="92"/>
    </location>
</feature>
<feature type="compositionally biased region" description="Low complexity" evidence="4">
    <location>
        <begin position="65"/>
        <end position="74"/>
    </location>
</feature>
<name>A0A813QFM7_9BILA</name>
<dbReference type="Pfam" id="PF00630">
    <property type="entry name" value="Filamin"/>
    <property type="match status" value="2"/>
</dbReference>
<dbReference type="GO" id="GO:0030036">
    <property type="term" value="P:actin cytoskeleton organization"/>
    <property type="evidence" value="ECO:0007669"/>
    <property type="project" value="InterPro"/>
</dbReference>
<dbReference type="InterPro" id="IPR014756">
    <property type="entry name" value="Ig_E-set"/>
</dbReference>
<dbReference type="Gene3D" id="2.60.40.10">
    <property type="entry name" value="Immunoglobulins"/>
    <property type="match status" value="4"/>
</dbReference>
<dbReference type="SUPFAM" id="SSF81296">
    <property type="entry name" value="E set domains"/>
    <property type="match status" value="4"/>
</dbReference>
<feature type="repeat" description="Filamin" evidence="3">
    <location>
        <begin position="158"/>
        <end position="250"/>
    </location>
</feature>
<dbReference type="PANTHER" id="PTHR38537">
    <property type="entry name" value="JITTERBUG, ISOFORM N"/>
    <property type="match status" value="1"/>
</dbReference>
<dbReference type="Proteomes" id="UP000663829">
    <property type="component" value="Unassembled WGS sequence"/>
</dbReference>
<evidence type="ECO:0000256" key="4">
    <source>
        <dbReference type="SAM" id="MobiDB-lite"/>
    </source>
</evidence>
<keyword evidence="7" id="KW-1185">Reference proteome</keyword>
<evidence type="ECO:0000313" key="5">
    <source>
        <dbReference type="EMBL" id="CAF0766053.1"/>
    </source>
</evidence>
<dbReference type="EMBL" id="CAJNOQ010000162">
    <property type="protein sequence ID" value="CAF0766053.1"/>
    <property type="molecule type" value="Genomic_DNA"/>
</dbReference>
<protein>
    <recommendedName>
        <fullName evidence="8">Biogenesis of lysosome-related organelles complex 1 subunit 1</fullName>
    </recommendedName>
</protein>
<dbReference type="OrthoDB" id="5334309at2759"/>
<keyword evidence="2" id="KW-0677">Repeat</keyword>
<accession>A0A813QFM7</accession>
<sequence>MLNRIRRASSFMLETNNISSKNGNNSLSSIDHISKSSSGTDSGDDIYIETILYIVHVDDIEDENNNNNSNNDDSTTQFSKRTTASFNERHLVSRRNSEAARYSFTNPLRKLNKKSTLFSTSTAKNLNRVSSHRFFNRLIQQPDLSIVKYDDKEQSTLNESCEQAEIYAEGTGLQHGDVDETCKFDIHAPGAMLNQLIIAIDGPSKADINIEVIGYGIYRVHYKCQVVGRYTISITYNGKNIRNSPYNIRLSKQDPISLPSPLQVIPSVDIFPVNCTFEVDSTSLVIVRPAVSCAIFQAQIRTPNEHNLPITVQKSSKSECYEIQFLPNEVGIHWLHLTINGIEIENNPILLTVTTSETEHQEEQNRYSLASGQGLFHAYTGEESEFFVSKCHHNGECNGSFSVGISGPATVHLDANEILNGYEFHYKPTVSGKYIITIKNCGIHIKGSPFVCRVYDKLDETGTETLTTTTTPKDRLLSLTSTEDNNNTTLKSSSSIIKQQPSSDILQETELNALTSSMLYDSTQVSVFGQGLYEAKLKKKAKFHVDASRAGRAMLLIGLYSPWCSCERMIVKHIGNNIYKVNYRPKLRGQYMLSILWGHNNHVPEKTRKEFLNSSDQFTRHVIDRLNDDVAECYVNEKKIDTATKQLTNQSTVLVKQSQAWIQLIDQFTTAVKELGDVENWSKIIEKECLTITSALTNVHKDLTIQ</sequence>
<dbReference type="GO" id="GO:0051015">
    <property type="term" value="F:actin filament binding"/>
    <property type="evidence" value="ECO:0007669"/>
    <property type="project" value="InterPro"/>
</dbReference>
<comment type="caution">
    <text evidence="5">The sequence shown here is derived from an EMBL/GenBank/DDBJ whole genome shotgun (WGS) entry which is preliminary data.</text>
</comment>
<dbReference type="InterPro" id="IPR017868">
    <property type="entry name" value="Filamin/ABP280_repeat-like"/>
</dbReference>
<evidence type="ECO:0008006" key="8">
    <source>
        <dbReference type="Google" id="ProtNLM"/>
    </source>
</evidence>